<keyword evidence="1" id="KW-0732">Signal</keyword>
<proteinExistence type="predicted"/>
<gene>
    <name evidence="4" type="ORF">HX826_05905</name>
    <name evidence="3" type="ORF">RCO22_02475</name>
</gene>
<dbReference type="KEGG" id="pym:AK972_0159"/>
<dbReference type="Pfam" id="PF14467">
    <property type="entry name" value="DUF4426"/>
    <property type="match status" value="1"/>
</dbReference>
<comment type="caution">
    <text evidence="4">The sequence shown here is derived from an EMBL/GenBank/DDBJ whole genome shotgun (WGS) entry which is preliminary data.</text>
</comment>
<dbReference type="RefSeq" id="WP_017476526.1">
    <property type="nucleotide sequence ID" value="NZ_CP012400.2"/>
</dbReference>
<sequence>MSRLATFLLTACLSVSAMAADVIDGNRQKEFGDITVHYNTLTTSFLTPEMAQEAGIVRSKELGMINVFVNKGVESIDATVTGTIKDLSGKSEMLTFKKITQKGSTLYVAQYPVPQQETKIFTINVETGGKAHGFSFNQELFPAE</sequence>
<dbReference type="GeneID" id="93514224"/>
<feature type="signal peptide" evidence="1">
    <location>
        <begin position="1"/>
        <end position="19"/>
    </location>
</feature>
<dbReference type="OrthoDB" id="8563353at2"/>
<evidence type="ECO:0000256" key="1">
    <source>
        <dbReference type="SAM" id="SignalP"/>
    </source>
</evidence>
<reference evidence="4 5" key="1">
    <citation type="submission" date="2020-04" db="EMBL/GenBank/DDBJ databases">
        <title>Molecular characterization of pseudomonads from Agaricus bisporus reveal novel blotch 2 pathogens in Western Europe.</title>
        <authorList>
            <person name="Taparia T."/>
            <person name="Krijger M."/>
            <person name="Haynes E."/>
            <person name="Elpinstone J.G."/>
            <person name="Noble R."/>
            <person name="Van Der Wolf J."/>
        </authorList>
    </citation>
    <scope>NUCLEOTIDE SEQUENCE [LARGE SCALE GENOMIC DNA]</scope>
    <source>
        <strain evidence="4 5">IPO3753</strain>
    </source>
</reference>
<dbReference type="InterPro" id="IPR025218">
    <property type="entry name" value="DUF4426"/>
</dbReference>
<feature type="chain" id="PRO_5007508535" evidence="1">
    <location>
        <begin position="20"/>
        <end position="144"/>
    </location>
</feature>
<organism evidence="4 5">
    <name type="scientific">Pseudomonas yamanorum</name>
    <dbReference type="NCBI Taxonomy" id="515393"/>
    <lineage>
        <taxon>Bacteria</taxon>
        <taxon>Pseudomonadati</taxon>
        <taxon>Pseudomonadota</taxon>
        <taxon>Gammaproteobacteria</taxon>
        <taxon>Pseudomonadales</taxon>
        <taxon>Pseudomonadaceae</taxon>
        <taxon>Pseudomonas</taxon>
    </lineage>
</organism>
<feature type="domain" description="DUF4426" evidence="2">
    <location>
        <begin position="29"/>
        <end position="142"/>
    </location>
</feature>
<dbReference type="EMBL" id="JACAQR010000008">
    <property type="protein sequence ID" value="NWD41392.1"/>
    <property type="molecule type" value="Genomic_DNA"/>
</dbReference>
<protein>
    <submittedName>
        <fullName evidence="4">DUF4426 domain-containing protein</fullName>
    </submittedName>
</protein>
<evidence type="ECO:0000259" key="2">
    <source>
        <dbReference type="Pfam" id="PF14467"/>
    </source>
</evidence>
<dbReference type="Proteomes" id="UP001224477">
    <property type="component" value="Unassembled WGS sequence"/>
</dbReference>
<keyword evidence="6" id="KW-1185">Reference proteome</keyword>
<evidence type="ECO:0000313" key="3">
    <source>
        <dbReference type="EMBL" id="MDR0187789.1"/>
    </source>
</evidence>
<evidence type="ECO:0000313" key="4">
    <source>
        <dbReference type="EMBL" id="NWD41392.1"/>
    </source>
</evidence>
<accession>A0A1H2H4I2</accession>
<dbReference type="EMBL" id="JAVGXC010000001">
    <property type="protein sequence ID" value="MDR0187789.1"/>
    <property type="molecule type" value="Genomic_DNA"/>
</dbReference>
<reference evidence="3 6" key="2">
    <citation type="journal article" date="2023" name="Microbiol. Resour. Announc.">
        <title>Whole-genome sequence of Pseudomonas yamanorum OLsAu1 isolated from the edible ectomycorrhizal mushroom Lactarius sp. section Deliciosi.</title>
        <authorList>
            <person name="Ramirez-Mendoza R."/>
            <person name="Angeles-Argaiz R.E."/>
            <person name="Hernandez-Oaxaca D."/>
            <person name="Aguirre-Beltran L."/>
            <person name="Almaraz-Suarez J."/>
            <person name="Perez-Moreno J."/>
        </authorList>
    </citation>
    <scope>NUCLEOTIDE SEQUENCE [LARGE SCALE GENOMIC DNA]</scope>
    <source>
        <strain evidence="3 6">OLsAu1</strain>
    </source>
</reference>
<dbReference type="Proteomes" id="UP000546584">
    <property type="component" value="Unassembled WGS sequence"/>
</dbReference>
<name>A0A143G9N4_9PSED</name>
<evidence type="ECO:0000313" key="6">
    <source>
        <dbReference type="Proteomes" id="UP001224477"/>
    </source>
</evidence>
<dbReference type="AlphaFoldDB" id="A0A143G9N4"/>
<dbReference type="Gene3D" id="2.60.40.3340">
    <property type="entry name" value="Domain of unknown function DUF4426"/>
    <property type="match status" value="1"/>
</dbReference>
<accession>A0A143G9N4</accession>
<evidence type="ECO:0000313" key="5">
    <source>
        <dbReference type="Proteomes" id="UP000546584"/>
    </source>
</evidence>